<sequence length="307" mass="32188">MVPWIIPHPSQAPLGPLPSPGTGEGALHDHPSPDAERPLPTILAITDPEDPRIESYRDVRERDLVGRDGLFIAEGAVVVRSLVQSTRYRARSLLIADKRVTALEPMLAALSADTPVYTATQTVLDRIAGFPLHRGILAVGEKAAVPTAADLLGACGPVARVVMLFGIGNHDNMGGIFRNAAAFGADAVILDPGCCDPLYRKAIRVSVGATLLVPTARLAPDDDPLALLDRFEFEAVALSPAGAETLAALDPPRRAALLFGSEGPGLPPPFLARARSVRIPMAGDFDSLNVATTSGIVLHHIASGQAA</sequence>
<gene>
    <name evidence="5" type="ORF">JHL17_29160</name>
</gene>
<proteinExistence type="predicted"/>
<dbReference type="InterPro" id="IPR051259">
    <property type="entry name" value="rRNA_Methyltransferase"/>
</dbReference>
<protein>
    <submittedName>
        <fullName evidence="5">RNA methyltransferase</fullName>
    </submittedName>
</protein>
<feature type="compositionally biased region" description="Basic and acidic residues" evidence="3">
    <location>
        <begin position="26"/>
        <end position="37"/>
    </location>
</feature>
<evidence type="ECO:0000256" key="1">
    <source>
        <dbReference type="ARBA" id="ARBA00022603"/>
    </source>
</evidence>
<dbReference type="PANTHER" id="PTHR43191">
    <property type="entry name" value="RRNA METHYLTRANSFERASE 3"/>
    <property type="match status" value="1"/>
</dbReference>
<keyword evidence="2" id="KW-0808">Transferase</keyword>
<evidence type="ECO:0000256" key="3">
    <source>
        <dbReference type="SAM" id="MobiDB-lite"/>
    </source>
</evidence>
<comment type="caution">
    <text evidence="5">The sequence shown here is derived from an EMBL/GenBank/DDBJ whole genome shotgun (WGS) entry which is preliminary data.</text>
</comment>
<keyword evidence="6" id="KW-1185">Reference proteome</keyword>
<organism evidence="5 6">
    <name type="scientific">Azospirillum endophyticum</name>
    <dbReference type="NCBI Taxonomy" id="2800326"/>
    <lineage>
        <taxon>Bacteria</taxon>
        <taxon>Pseudomonadati</taxon>
        <taxon>Pseudomonadota</taxon>
        <taxon>Alphaproteobacteria</taxon>
        <taxon>Rhodospirillales</taxon>
        <taxon>Azospirillaceae</taxon>
        <taxon>Azospirillum</taxon>
    </lineage>
</organism>
<dbReference type="InterPro" id="IPR029026">
    <property type="entry name" value="tRNA_m1G_MTases_N"/>
</dbReference>
<dbReference type="SUPFAM" id="SSF75217">
    <property type="entry name" value="alpha/beta knot"/>
    <property type="match status" value="1"/>
</dbReference>
<dbReference type="Proteomes" id="UP000652760">
    <property type="component" value="Unassembled WGS sequence"/>
</dbReference>
<dbReference type="GO" id="GO:0008168">
    <property type="term" value="F:methyltransferase activity"/>
    <property type="evidence" value="ECO:0007669"/>
    <property type="project" value="UniProtKB-KW"/>
</dbReference>
<evidence type="ECO:0000313" key="6">
    <source>
        <dbReference type="Proteomes" id="UP000652760"/>
    </source>
</evidence>
<accession>A0ABS1FDF3</accession>
<dbReference type="InterPro" id="IPR001537">
    <property type="entry name" value="SpoU_MeTrfase"/>
</dbReference>
<dbReference type="InterPro" id="IPR029028">
    <property type="entry name" value="Alpha/beta_knot_MTases"/>
</dbReference>
<dbReference type="GO" id="GO:0032259">
    <property type="term" value="P:methylation"/>
    <property type="evidence" value="ECO:0007669"/>
    <property type="project" value="UniProtKB-KW"/>
</dbReference>
<evidence type="ECO:0000256" key="2">
    <source>
        <dbReference type="ARBA" id="ARBA00022679"/>
    </source>
</evidence>
<evidence type="ECO:0000313" key="5">
    <source>
        <dbReference type="EMBL" id="MBK1841476.1"/>
    </source>
</evidence>
<dbReference type="InterPro" id="IPR029064">
    <property type="entry name" value="Ribosomal_eL30-like_sf"/>
</dbReference>
<feature type="domain" description="tRNA/rRNA methyltransferase SpoU type" evidence="4">
    <location>
        <begin position="161"/>
        <end position="299"/>
    </location>
</feature>
<reference evidence="6" key="1">
    <citation type="submission" date="2021-01" db="EMBL/GenBank/DDBJ databases">
        <title>Genome public.</title>
        <authorList>
            <person name="Liu C."/>
            <person name="Sun Q."/>
        </authorList>
    </citation>
    <scope>NUCLEOTIDE SEQUENCE [LARGE SCALE GENOMIC DNA]</scope>
    <source>
        <strain evidence="6">YIM B02556</strain>
    </source>
</reference>
<name>A0ABS1FDF3_9PROT</name>
<keyword evidence="1 5" id="KW-0489">Methyltransferase</keyword>
<evidence type="ECO:0000259" key="4">
    <source>
        <dbReference type="Pfam" id="PF00588"/>
    </source>
</evidence>
<dbReference type="CDD" id="cd18095">
    <property type="entry name" value="SpoU-like_rRNA-MTase"/>
    <property type="match status" value="1"/>
</dbReference>
<dbReference type="Pfam" id="PF00588">
    <property type="entry name" value="SpoU_methylase"/>
    <property type="match status" value="1"/>
</dbReference>
<dbReference type="Gene3D" id="3.30.1330.30">
    <property type="match status" value="1"/>
</dbReference>
<dbReference type="EMBL" id="JAENHM010000073">
    <property type="protein sequence ID" value="MBK1841476.1"/>
    <property type="molecule type" value="Genomic_DNA"/>
</dbReference>
<feature type="region of interest" description="Disordered" evidence="3">
    <location>
        <begin position="9"/>
        <end position="37"/>
    </location>
</feature>
<dbReference type="PANTHER" id="PTHR43191:SF12">
    <property type="entry name" value="RRNA METHYLASE"/>
    <property type="match status" value="1"/>
</dbReference>
<dbReference type="Gene3D" id="3.40.1280.10">
    <property type="match status" value="1"/>
</dbReference>
<dbReference type="SUPFAM" id="SSF55315">
    <property type="entry name" value="L30e-like"/>
    <property type="match status" value="1"/>
</dbReference>